<dbReference type="GO" id="GO:0033816">
    <property type="term" value="F:diaminobutyrate acetyltransferase activity"/>
    <property type="evidence" value="ECO:0007669"/>
    <property type="project" value="UniProtKB-EC"/>
</dbReference>
<evidence type="ECO:0000256" key="1">
    <source>
        <dbReference type="ARBA" id="ARBA00004978"/>
    </source>
</evidence>
<dbReference type="CDD" id="cd04301">
    <property type="entry name" value="NAT_SF"/>
    <property type="match status" value="1"/>
</dbReference>
<sequence>MEYSNRKIIETRKGKVRLRSPETTDGSDVWDLVRACKPLDENSMYCNLIQCDHFAGTSVLAERDGQIIGWISAHIPPEKSDTLFVWQVAVSEAARGMGLAVHMLDALVDRQTCADVTRIETTITRSNDASWALFRKFARRHKARLSDKPHFTREDHFDGAHATEHLVSIDMAVAMQKAA</sequence>
<dbReference type="SUPFAM" id="SSF55729">
    <property type="entry name" value="Acyl-CoA N-acyltransferases (Nat)"/>
    <property type="match status" value="1"/>
</dbReference>
<accession>A0A1H2UF36</accession>
<dbReference type="GO" id="GO:0019491">
    <property type="term" value="P:ectoine biosynthetic process"/>
    <property type="evidence" value="ECO:0007669"/>
    <property type="project" value="UniProtKB-UniPathway"/>
</dbReference>
<evidence type="ECO:0000313" key="11">
    <source>
        <dbReference type="Proteomes" id="UP000198539"/>
    </source>
</evidence>
<dbReference type="InterPro" id="IPR016181">
    <property type="entry name" value="Acyl_CoA_acyltransferase"/>
</dbReference>
<dbReference type="EC" id="2.3.1.178" evidence="3 8"/>
<dbReference type="OrthoDB" id="2436196at2"/>
<evidence type="ECO:0000256" key="8">
    <source>
        <dbReference type="RuleBase" id="RU365045"/>
    </source>
</evidence>
<dbReference type="STRING" id="564137.SAMN04488238_102358"/>
<evidence type="ECO:0000256" key="2">
    <source>
        <dbReference type="ARBA" id="ARBA00010712"/>
    </source>
</evidence>
<reference evidence="10 11" key="1">
    <citation type="submission" date="2016-10" db="EMBL/GenBank/DDBJ databases">
        <authorList>
            <person name="de Groot N.N."/>
        </authorList>
    </citation>
    <scope>NUCLEOTIDE SEQUENCE [LARGE SCALE GENOMIC DNA]</scope>
    <source>
        <strain evidence="10 11">CGMCC 1.8894</strain>
    </source>
</reference>
<dbReference type="Gene3D" id="3.40.630.30">
    <property type="match status" value="1"/>
</dbReference>
<dbReference type="PROSITE" id="PS51186">
    <property type="entry name" value="GNAT"/>
    <property type="match status" value="1"/>
</dbReference>
<evidence type="ECO:0000256" key="5">
    <source>
        <dbReference type="ARBA" id="ARBA00022679"/>
    </source>
</evidence>
<keyword evidence="6 8" id="KW-0012">Acyltransferase</keyword>
<dbReference type="InterPro" id="IPR000182">
    <property type="entry name" value="GNAT_dom"/>
</dbReference>
<dbReference type="Proteomes" id="UP000198539">
    <property type="component" value="Unassembled WGS sequence"/>
</dbReference>
<dbReference type="UniPathway" id="UPA00067">
    <property type="reaction ID" value="UER00122"/>
</dbReference>
<name>A0A1H2UF36_9RHOB</name>
<keyword evidence="5 8" id="KW-0808">Transferase</keyword>
<gene>
    <name evidence="8" type="primary">ectA</name>
    <name evidence="10" type="ORF">SAMN04488238_102358</name>
</gene>
<feature type="domain" description="N-acetyltransferase" evidence="9">
    <location>
        <begin position="16"/>
        <end position="179"/>
    </location>
</feature>
<protein>
    <recommendedName>
        <fullName evidence="4 8">L-2,4-diaminobutyric acid acetyltransferase</fullName>
        <shortName evidence="8">DABA acetyltransferase</shortName>
        <ecNumber evidence="3 8">2.3.1.178</ecNumber>
    </recommendedName>
</protein>
<dbReference type="EMBL" id="FNOM01000002">
    <property type="protein sequence ID" value="SDW54508.1"/>
    <property type="molecule type" value="Genomic_DNA"/>
</dbReference>
<dbReference type="InterPro" id="IPR012772">
    <property type="entry name" value="Ectoine_EctA"/>
</dbReference>
<comment type="function">
    <text evidence="8">Catalyzes the acetylation of L-2,4-diaminobutyrate (DABA) to gamma-N-acetyl-alpha,gamma-diaminobutyric acid (ADABA) with acetyl coenzyme A.</text>
</comment>
<evidence type="ECO:0000256" key="6">
    <source>
        <dbReference type="ARBA" id="ARBA00023315"/>
    </source>
</evidence>
<dbReference type="AlphaFoldDB" id="A0A1H2UF36"/>
<evidence type="ECO:0000256" key="4">
    <source>
        <dbReference type="ARBA" id="ARBA00017935"/>
    </source>
</evidence>
<dbReference type="Pfam" id="PF00583">
    <property type="entry name" value="Acetyltransf_1"/>
    <property type="match status" value="1"/>
</dbReference>
<proteinExistence type="inferred from homology"/>
<evidence type="ECO:0000256" key="3">
    <source>
        <dbReference type="ARBA" id="ARBA00012355"/>
    </source>
</evidence>
<dbReference type="RefSeq" id="WP_092886004.1">
    <property type="nucleotide sequence ID" value="NZ_CP061498.1"/>
</dbReference>
<comment type="pathway">
    <text evidence="1 8">Amine and polyamine biosynthesis; ectoine biosynthesis; L-ectoine from L-aspartate 4-semialdehyde: step 2/3.</text>
</comment>
<keyword evidence="11" id="KW-1185">Reference proteome</keyword>
<comment type="catalytic activity">
    <reaction evidence="7 8">
        <text>L-2,4-diaminobutanoate + acetyl-CoA = (2S)-4-acetamido-2-aminobutanoate + CoA + H(+)</text>
        <dbReference type="Rhea" id="RHEA:16901"/>
        <dbReference type="ChEBI" id="CHEBI:15378"/>
        <dbReference type="ChEBI" id="CHEBI:57287"/>
        <dbReference type="ChEBI" id="CHEBI:57288"/>
        <dbReference type="ChEBI" id="CHEBI:58761"/>
        <dbReference type="ChEBI" id="CHEBI:58929"/>
        <dbReference type="EC" id="2.3.1.178"/>
    </reaction>
</comment>
<organism evidence="10 11">
    <name type="scientific">Roseicitreum antarcticum</name>
    <dbReference type="NCBI Taxonomy" id="564137"/>
    <lineage>
        <taxon>Bacteria</taxon>
        <taxon>Pseudomonadati</taxon>
        <taxon>Pseudomonadota</taxon>
        <taxon>Alphaproteobacteria</taxon>
        <taxon>Rhodobacterales</taxon>
        <taxon>Paracoccaceae</taxon>
        <taxon>Roseicitreum</taxon>
    </lineage>
</organism>
<evidence type="ECO:0000313" key="10">
    <source>
        <dbReference type="EMBL" id="SDW54508.1"/>
    </source>
</evidence>
<comment type="similarity">
    <text evidence="2 8">Belongs to the acetyltransferase family. EctA subfamily.</text>
</comment>
<dbReference type="NCBIfam" id="TIGR02406">
    <property type="entry name" value="ectoine_EctA"/>
    <property type="match status" value="1"/>
</dbReference>
<evidence type="ECO:0000256" key="7">
    <source>
        <dbReference type="ARBA" id="ARBA00048924"/>
    </source>
</evidence>
<evidence type="ECO:0000259" key="9">
    <source>
        <dbReference type="PROSITE" id="PS51186"/>
    </source>
</evidence>